<comment type="caution">
    <text evidence="2">The sequence shown here is derived from an EMBL/GenBank/DDBJ whole genome shotgun (WGS) entry which is preliminary data.</text>
</comment>
<evidence type="ECO:0000313" key="3">
    <source>
        <dbReference type="Proteomes" id="UP000249299"/>
    </source>
</evidence>
<evidence type="ECO:0000313" key="2">
    <source>
        <dbReference type="EMBL" id="RAI29859.1"/>
    </source>
</evidence>
<dbReference type="Gene3D" id="2.60.200.40">
    <property type="match status" value="1"/>
</dbReference>
<proteinExistence type="predicted"/>
<organism evidence="2 3">
    <name type="scientific">Rhodobium orientis</name>
    <dbReference type="NCBI Taxonomy" id="34017"/>
    <lineage>
        <taxon>Bacteria</taxon>
        <taxon>Pseudomonadati</taxon>
        <taxon>Pseudomonadota</taxon>
        <taxon>Alphaproteobacteria</taxon>
        <taxon>Hyphomicrobiales</taxon>
        <taxon>Rhodobiaceae</taxon>
        <taxon>Rhodobium</taxon>
    </lineage>
</organism>
<dbReference type="PROSITE" id="PS50146">
    <property type="entry name" value="DAGK"/>
    <property type="match status" value="1"/>
</dbReference>
<dbReference type="GO" id="GO:0016301">
    <property type="term" value="F:kinase activity"/>
    <property type="evidence" value="ECO:0007669"/>
    <property type="project" value="InterPro"/>
</dbReference>
<keyword evidence="3" id="KW-1185">Reference proteome</keyword>
<gene>
    <name evidence="2" type="ORF">CH339_01775</name>
</gene>
<dbReference type="EMBL" id="NPEV01000002">
    <property type="protein sequence ID" value="RAI29859.1"/>
    <property type="molecule type" value="Genomic_DNA"/>
</dbReference>
<protein>
    <recommendedName>
        <fullName evidence="1">DAGKc domain-containing protein</fullName>
    </recommendedName>
</protein>
<dbReference type="AlphaFoldDB" id="A0A327JTQ3"/>
<dbReference type="Pfam" id="PF00781">
    <property type="entry name" value="DAGK_cat"/>
    <property type="match status" value="1"/>
</dbReference>
<name>A0A327JTQ3_9HYPH</name>
<dbReference type="InterPro" id="IPR017438">
    <property type="entry name" value="ATP-NAD_kinase_N"/>
</dbReference>
<dbReference type="Proteomes" id="UP000249299">
    <property type="component" value="Unassembled WGS sequence"/>
</dbReference>
<reference evidence="2 3" key="1">
    <citation type="submission" date="2017-07" db="EMBL/GenBank/DDBJ databases">
        <title>Draft Genome Sequences of Select Purple Nonsulfur Bacteria.</title>
        <authorList>
            <person name="Lasarre B."/>
            <person name="Mckinlay J.B."/>
        </authorList>
    </citation>
    <scope>NUCLEOTIDE SEQUENCE [LARGE SCALE GENOMIC DNA]</scope>
    <source>
        <strain evidence="2 3">DSM 11290</strain>
    </source>
</reference>
<dbReference type="InterPro" id="IPR016064">
    <property type="entry name" value="NAD/diacylglycerol_kinase_sf"/>
</dbReference>
<feature type="domain" description="DAGKc" evidence="1">
    <location>
        <begin position="1"/>
        <end position="131"/>
    </location>
</feature>
<dbReference type="OrthoDB" id="9815110at2"/>
<dbReference type="RefSeq" id="WP_111432647.1">
    <property type="nucleotide sequence ID" value="NZ_JACIGG010000006.1"/>
</dbReference>
<accession>A0A327JTQ3</accession>
<dbReference type="InterPro" id="IPR001206">
    <property type="entry name" value="Diacylglycerol_kinase_cat_dom"/>
</dbReference>
<sequence length="324" mass="34706">MRIKALLNRDSGTLRNLDIAGLCQRLGERFGANGHEIDCNIVRGRDLARALERAAGDDAVEAIAVAGGDGTISSAAGLCWRAGKTLVVLPGGTMNMYARTLGLPMDIFAAVDAIAAGTVVGADIATANGRPFVHQFSVGLHPRLVRIRNRLAYNSRFGKIIASARALGAAIARPPALPATIETDGGKRHEVFSLLGVSNNRFGEGHLPYADTLDEGLLGIYWARVLNRRDGFRLTKDAVLGTWSTNPDVTVEHSRQVRLHFDPTRRQPKCVIDGELLSLEESVDICMHAGELSVMKPAEIVRSVLDAVIPGRTATDPAQPEPAP</sequence>
<dbReference type="SUPFAM" id="SSF111331">
    <property type="entry name" value="NAD kinase/diacylglycerol kinase-like"/>
    <property type="match status" value="1"/>
</dbReference>
<evidence type="ECO:0000259" key="1">
    <source>
        <dbReference type="PROSITE" id="PS50146"/>
    </source>
</evidence>
<dbReference type="Gene3D" id="3.40.50.10330">
    <property type="entry name" value="Probable inorganic polyphosphate/atp-NAD kinase, domain 1"/>
    <property type="match status" value="1"/>
</dbReference>